<keyword evidence="1" id="KW-0131">Cell cycle</keyword>
<dbReference type="EMBL" id="AVPJ01000003">
    <property type="protein sequence ID" value="KGN33661.1"/>
    <property type="molecule type" value="Genomic_DNA"/>
</dbReference>
<reference evidence="1 2" key="1">
    <citation type="submission" date="2013-08" db="EMBL/GenBank/DDBJ databases">
        <title>The genome sequence of Knoellia sinensis.</title>
        <authorList>
            <person name="Zhu W."/>
            <person name="Wang G."/>
        </authorList>
    </citation>
    <scope>NUCLEOTIDE SEQUENCE [LARGE SCALE GENOMIC DNA]</scope>
    <source>
        <strain evidence="1 2">KCTC 19936</strain>
    </source>
</reference>
<name>A0A0A0JDE7_9MICO</name>
<dbReference type="GO" id="GO:0051301">
    <property type="term" value="P:cell division"/>
    <property type="evidence" value="ECO:0007669"/>
    <property type="project" value="UniProtKB-KW"/>
</dbReference>
<sequence length="100" mass="10653">MEWVALGLLAVAVIAVTALVATGRVDAPVLPEATSSVPPLELPEHPTSADITPLRLGTALHGYAPAEVDRALERRQDRLAEQERALEELRGRGGDVRPDA</sequence>
<organism evidence="1 2">
    <name type="scientific">Knoellia sinensis KCTC 19936</name>
    <dbReference type="NCBI Taxonomy" id="1385520"/>
    <lineage>
        <taxon>Bacteria</taxon>
        <taxon>Bacillati</taxon>
        <taxon>Actinomycetota</taxon>
        <taxon>Actinomycetes</taxon>
        <taxon>Micrococcales</taxon>
        <taxon>Intrasporangiaceae</taxon>
        <taxon>Knoellia</taxon>
    </lineage>
</organism>
<keyword evidence="2" id="KW-1185">Reference proteome</keyword>
<dbReference type="STRING" id="1385520.N802_07530"/>
<dbReference type="AlphaFoldDB" id="A0A0A0JDE7"/>
<dbReference type="Proteomes" id="UP000030002">
    <property type="component" value="Unassembled WGS sequence"/>
</dbReference>
<keyword evidence="1" id="KW-0132">Cell division</keyword>
<dbReference type="OrthoDB" id="4843840at2"/>
<gene>
    <name evidence="1" type="ORF">N802_07530</name>
</gene>
<comment type="caution">
    <text evidence="1">The sequence shown here is derived from an EMBL/GenBank/DDBJ whole genome shotgun (WGS) entry which is preliminary data.</text>
</comment>
<accession>A0A0A0JDE7</accession>
<protein>
    <submittedName>
        <fullName evidence="1">Cell division protein DivIVA</fullName>
    </submittedName>
</protein>
<evidence type="ECO:0000313" key="2">
    <source>
        <dbReference type="Proteomes" id="UP000030002"/>
    </source>
</evidence>
<proteinExistence type="predicted"/>
<dbReference type="RefSeq" id="WP_052109445.1">
    <property type="nucleotide sequence ID" value="NZ_AVPJ01000003.1"/>
</dbReference>
<evidence type="ECO:0000313" key="1">
    <source>
        <dbReference type="EMBL" id="KGN33661.1"/>
    </source>
</evidence>